<dbReference type="PANTHER" id="PTHR40077">
    <property type="entry name" value="MEMBRANE PROTEIN-RELATED"/>
    <property type="match status" value="1"/>
</dbReference>
<dbReference type="RefSeq" id="WP_232048725.1">
    <property type="nucleotide sequence ID" value="NZ_LR590484.1"/>
</dbReference>
<feature type="transmembrane region" description="Helical" evidence="6">
    <location>
        <begin position="12"/>
        <end position="34"/>
    </location>
</feature>
<evidence type="ECO:0000256" key="3">
    <source>
        <dbReference type="ARBA" id="ARBA00022692"/>
    </source>
</evidence>
<dbReference type="AlphaFoldDB" id="A0A4U9VNY1"/>
<proteinExistence type="predicted"/>
<evidence type="ECO:0000256" key="2">
    <source>
        <dbReference type="ARBA" id="ARBA00022475"/>
    </source>
</evidence>
<dbReference type="EMBL" id="LR590484">
    <property type="protein sequence ID" value="VTR47459.1"/>
    <property type="molecule type" value="Genomic_DNA"/>
</dbReference>
<organism evidence="8 9">
    <name type="scientific">Sphingobacterium thalpophilum</name>
    <dbReference type="NCBI Taxonomy" id="259"/>
    <lineage>
        <taxon>Bacteria</taxon>
        <taxon>Pseudomonadati</taxon>
        <taxon>Bacteroidota</taxon>
        <taxon>Sphingobacteriia</taxon>
        <taxon>Sphingobacteriales</taxon>
        <taxon>Sphingobacteriaceae</taxon>
        <taxon>Sphingobacterium</taxon>
    </lineage>
</organism>
<keyword evidence="5 6" id="KW-0472">Membrane</keyword>
<comment type="subcellular location">
    <subcellularLocation>
        <location evidence="1">Cell membrane</location>
        <topology evidence="1">Multi-pass membrane protein</topology>
    </subcellularLocation>
</comment>
<evidence type="ECO:0000313" key="9">
    <source>
        <dbReference type="Proteomes" id="UP000308196"/>
    </source>
</evidence>
<dbReference type="STRING" id="1123265.GCA_000686625_05081"/>
<evidence type="ECO:0000256" key="6">
    <source>
        <dbReference type="SAM" id="Phobius"/>
    </source>
</evidence>
<keyword evidence="4 6" id="KW-1133">Transmembrane helix</keyword>
<name>A0A4U9VNY1_9SPHI</name>
<feature type="domain" description="DUF3817" evidence="7">
    <location>
        <begin position="11"/>
        <end position="98"/>
    </location>
</feature>
<keyword evidence="3 6" id="KW-0812">Transmembrane</keyword>
<dbReference type="GO" id="GO:0005886">
    <property type="term" value="C:plasma membrane"/>
    <property type="evidence" value="ECO:0007669"/>
    <property type="project" value="UniProtKB-SubCell"/>
</dbReference>
<protein>
    <submittedName>
        <fullName evidence="8">Integral membrane protein</fullName>
    </submittedName>
</protein>
<dbReference type="NCBIfam" id="TIGR03954">
    <property type="entry name" value="integ_memb_HG"/>
    <property type="match status" value="1"/>
</dbReference>
<evidence type="ECO:0000313" key="8">
    <source>
        <dbReference type="EMBL" id="VTR47459.1"/>
    </source>
</evidence>
<dbReference type="InterPro" id="IPR023845">
    <property type="entry name" value="DUF3817_TM"/>
</dbReference>
<dbReference type="PANTHER" id="PTHR40077:SF2">
    <property type="entry name" value="MEMBRANE PROTEIN"/>
    <property type="match status" value="1"/>
</dbReference>
<evidence type="ECO:0000256" key="5">
    <source>
        <dbReference type="ARBA" id="ARBA00023136"/>
    </source>
</evidence>
<accession>A0A4U9VNY1</accession>
<evidence type="ECO:0000256" key="1">
    <source>
        <dbReference type="ARBA" id="ARBA00004651"/>
    </source>
</evidence>
<dbReference type="Pfam" id="PF12823">
    <property type="entry name" value="DUF3817"/>
    <property type="match status" value="1"/>
</dbReference>
<dbReference type="Proteomes" id="UP000308196">
    <property type="component" value="Chromosome"/>
</dbReference>
<keyword evidence="2" id="KW-1003">Cell membrane</keyword>
<evidence type="ECO:0000256" key="4">
    <source>
        <dbReference type="ARBA" id="ARBA00022989"/>
    </source>
</evidence>
<gene>
    <name evidence="8" type="ORF">NCTC11429_03529</name>
</gene>
<sequence>MMKKLFTTSIGRLRLLAILEGISLLVLVFIAVPLKHFWDVPSLSKSLGPIHGALFLLFVFNALRVGVEQQWKFKETTWKVLIACFIPFGTFYIDYKILRNIPTDDDQPTEKRATGNIGFAKERVKC</sequence>
<reference evidence="8 9" key="1">
    <citation type="submission" date="2019-05" db="EMBL/GenBank/DDBJ databases">
        <authorList>
            <consortium name="Pathogen Informatics"/>
        </authorList>
    </citation>
    <scope>NUCLEOTIDE SEQUENCE [LARGE SCALE GENOMIC DNA]</scope>
    <source>
        <strain evidence="8 9">NCTC11429</strain>
    </source>
</reference>
<dbReference type="GeneID" id="78464195"/>
<dbReference type="KEGG" id="stha:NCTC11429_03529"/>
<feature type="transmembrane region" description="Helical" evidence="6">
    <location>
        <begin position="46"/>
        <end position="64"/>
    </location>
</feature>
<evidence type="ECO:0000259" key="7">
    <source>
        <dbReference type="Pfam" id="PF12823"/>
    </source>
</evidence>